<feature type="transmembrane region" description="Helical" evidence="1">
    <location>
        <begin position="20"/>
        <end position="44"/>
    </location>
</feature>
<name>A0A450T9G9_9GAMM</name>
<keyword evidence="1" id="KW-1133">Transmembrane helix</keyword>
<evidence type="ECO:0000256" key="1">
    <source>
        <dbReference type="SAM" id="Phobius"/>
    </source>
</evidence>
<dbReference type="AlphaFoldDB" id="A0A450T9G9"/>
<sequence>MLLIGFRFFYGALRGRMNPIPYASIFLFFENIFLPSMALVRAAAPGKISRKL</sequence>
<proteinExistence type="predicted"/>
<keyword evidence="1" id="KW-0472">Membrane</keyword>
<keyword evidence="1" id="KW-0812">Transmembrane</keyword>
<protein>
    <submittedName>
        <fullName evidence="2">Uncharacterized protein</fullName>
    </submittedName>
</protein>
<dbReference type="EMBL" id="CAADEW010000146">
    <property type="protein sequence ID" value="VFJ63324.1"/>
    <property type="molecule type" value="Genomic_DNA"/>
</dbReference>
<evidence type="ECO:0000313" key="2">
    <source>
        <dbReference type="EMBL" id="VFJ63324.1"/>
    </source>
</evidence>
<accession>A0A450T9G9</accession>
<gene>
    <name evidence="2" type="ORF">BECKFW1821A_GA0114235_11462</name>
</gene>
<reference evidence="2" key="1">
    <citation type="submission" date="2019-02" db="EMBL/GenBank/DDBJ databases">
        <authorList>
            <person name="Gruber-Vodicka R. H."/>
            <person name="Seah K. B. B."/>
        </authorList>
    </citation>
    <scope>NUCLEOTIDE SEQUENCE</scope>
    <source>
        <strain evidence="2">BECK_BZ15</strain>
    </source>
</reference>
<organism evidence="2">
    <name type="scientific">Candidatus Kentrum sp. FW</name>
    <dbReference type="NCBI Taxonomy" id="2126338"/>
    <lineage>
        <taxon>Bacteria</taxon>
        <taxon>Pseudomonadati</taxon>
        <taxon>Pseudomonadota</taxon>
        <taxon>Gammaproteobacteria</taxon>
        <taxon>Candidatus Kentrum</taxon>
    </lineage>
</organism>